<reference evidence="1 2" key="1">
    <citation type="submission" date="2023-01" db="EMBL/GenBank/DDBJ databases">
        <title>Analysis of 21 Apiospora genomes using comparative genomics revels a genus with tremendous synthesis potential of carbohydrate active enzymes and secondary metabolites.</title>
        <authorList>
            <person name="Sorensen T."/>
        </authorList>
    </citation>
    <scope>NUCLEOTIDE SEQUENCE [LARGE SCALE GENOMIC DNA]</scope>
    <source>
        <strain evidence="1 2">CBS 117206</strain>
    </source>
</reference>
<sequence length="475" mass="54539">MSDHPFSDCCQLFPRLVFYEQFVTYDQYALTDYPEPLDTTILNINQQIREEAGSRLLRSNQWILCITSHDNLPEPEGCLKPFEVPRSCWRSCYDEAAIRFHIHELGSSSDGDHRPSNVYMFPYHPSSYGKFIQDVSNLTDHRWSVKVNIKPAQVEKPSRFKKLIGPFSTVRDMKHGSISGLSYATTAVLKSQMMQSPNSINSLMAAKKWYIKQGRQAELKGRYSDAAYYYRAEPWSPWGKLDRFELASPERNSLEHLDTDARIASARSIWKYLTWLRKTCPTGALPMHTRILFRRAFNGCKTALAFSGLTDRQRCEAHLYQALIFFDYGEQACDFFKYPLDLEVPDGELDFLAARCLFYAQQLGCWGDIAADLDEDELGVCKAIQETPGPQAYPLHEEDVPLLGVWRGDPKLWDSWTDRQQVLMKRFQQRHDPRMAGNGSAPPDLRAAYGDLGIAWSGDNDESFVLFTRVEPDED</sequence>
<dbReference type="EMBL" id="JAQQWP010000009">
    <property type="protein sequence ID" value="KAK8101463.1"/>
    <property type="molecule type" value="Genomic_DNA"/>
</dbReference>
<accession>A0AAW0QE92</accession>
<keyword evidence="2" id="KW-1185">Reference proteome</keyword>
<evidence type="ECO:0000313" key="1">
    <source>
        <dbReference type="EMBL" id="KAK8101463.1"/>
    </source>
</evidence>
<proteinExistence type="predicted"/>
<protein>
    <recommendedName>
        <fullName evidence="3">HNH nuclease domain-containing protein</fullName>
    </recommendedName>
</protein>
<gene>
    <name evidence="1" type="ORF">PG999_011837</name>
</gene>
<dbReference type="AlphaFoldDB" id="A0AAW0QE92"/>
<evidence type="ECO:0000313" key="2">
    <source>
        <dbReference type="Proteomes" id="UP001392437"/>
    </source>
</evidence>
<name>A0AAW0QE92_9PEZI</name>
<dbReference type="Proteomes" id="UP001392437">
    <property type="component" value="Unassembled WGS sequence"/>
</dbReference>
<evidence type="ECO:0008006" key="3">
    <source>
        <dbReference type="Google" id="ProtNLM"/>
    </source>
</evidence>
<organism evidence="1 2">
    <name type="scientific">Apiospora kogelbergensis</name>
    <dbReference type="NCBI Taxonomy" id="1337665"/>
    <lineage>
        <taxon>Eukaryota</taxon>
        <taxon>Fungi</taxon>
        <taxon>Dikarya</taxon>
        <taxon>Ascomycota</taxon>
        <taxon>Pezizomycotina</taxon>
        <taxon>Sordariomycetes</taxon>
        <taxon>Xylariomycetidae</taxon>
        <taxon>Amphisphaeriales</taxon>
        <taxon>Apiosporaceae</taxon>
        <taxon>Apiospora</taxon>
    </lineage>
</organism>
<comment type="caution">
    <text evidence="1">The sequence shown here is derived from an EMBL/GenBank/DDBJ whole genome shotgun (WGS) entry which is preliminary data.</text>
</comment>